<accession>A0A9X3CAH4</accession>
<comment type="caution">
    <text evidence="2">The sequence shown here is derived from an EMBL/GenBank/DDBJ whole genome shotgun (WGS) entry which is preliminary data.</text>
</comment>
<evidence type="ECO:0000313" key="2">
    <source>
        <dbReference type="EMBL" id="MCV9934620.1"/>
    </source>
</evidence>
<dbReference type="EMBL" id="JAOZEV010000031">
    <property type="protein sequence ID" value="MCV9934620.1"/>
    <property type="molecule type" value="Genomic_DNA"/>
</dbReference>
<evidence type="ECO:0000313" key="3">
    <source>
        <dbReference type="Proteomes" id="UP001151133"/>
    </source>
</evidence>
<proteinExistence type="predicted"/>
<organism evidence="2 3">
    <name type="scientific">Flavobacterium frigoritolerans</name>
    <dbReference type="NCBI Taxonomy" id="2987686"/>
    <lineage>
        <taxon>Bacteria</taxon>
        <taxon>Pseudomonadati</taxon>
        <taxon>Bacteroidota</taxon>
        <taxon>Flavobacteriia</taxon>
        <taxon>Flavobacteriales</taxon>
        <taxon>Flavobacteriaceae</taxon>
        <taxon>Flavobacterium</taxon>
    </lineage>
</organism>
<reference evidence="2" key="1">
    <citation type="submission" date="2022-10" db="EMBL/GenBank/DDBJ databases">
        <title>Two novel species of Flavobacterium.</title>
        <authorList>
            <person name="Liu Q."/>
            <person name="Xin Y.-H."/>
        </authorList>
    </citation>
    <scope>NUCLEOTIDE SEQUENCE</scope>
    <source>
        <strain evidence="2">LS1R47</strain>
    </source>
</reference>
<keyword evidence="1" id="KW-0175">Coiled coil</keyword>
<protein>
    <submittedName>
        <fullName evidence="2">Uncharacterized protein</fullName>
    </submittedName>
</protein>
<evidence type="ECO:0000256" key="1">
    <source>
        <dbReference type="SAM" id="Coils"/>
    </source>
</evidence>
<dbReference type="Proteomes" id="UP001151133">
    <property type="component" value="Unassembled WGS sequence"/>
</dbReference>
<dbReference type="AlphaFoldDB" id="A0A9X3CAH4"/>
<keyword evidence="3" id="KW-1185">Reference proteome</keyword>
<feature type="coiled-coil region" evidence="1">
    <location>
        <begin position="6"/>
        <end position="33"/>
    </location>
</feature>
<sequence>MNVIINQLFEIEKKALEQNFNGFERNLKRIYNELEEKGYKIINPLGTNYDERDSSIDANILNSNSNKITKVIKPTIYKIENDTLQLVQKAVVIVE</sequence>
<dbReference type="RefSeq" id="WP_264288787.1">
    <property type="nucleotide sequence ID" value="NZ_JAOZEV010000031.1"/>
</dbReference>
<name>A0A9X3CAH4_9FLAO</name>
<gene>
    <name evidence="2" type="ORF">OIU80_20245</name>
</gene>